<dbReference type="EMBL" id="CP002630">
    <property type="protein sequence ID" value="AEB12087.1"/>
    <property type="molecule type" value="Genomic_DNA"/>
</dbReference>
<dbReference type="Pfam" id="PF04357">
    <property type="entry name" value="TamB"/>
    <property type="match status" value="1"/>
</dbReference>
<keyword evidence="7" id="KW-1185">Reference proteome</keyword>
<dbReference type="Proteomes" id="UP000007030">
    <property type="component" value="Chromosome"/>
</dbReference>
<keyword evidence="4" id="KW-0472">Membrane</keyword>
<keyword evidence="3" id="KW-1133">Transmembrane helix</keyword>
<evidence type="ECO:0000256" key="4">
    <source>
        <dbReference type="ARBA" id="ARBA00023136"/>
    </source>
</evidence>
<evidence type="ECO:0000313" key="6">
    <source>
        <dbReference type="EMBL" id="AEB12087.1"/>
    </source>
</evidence>
<sequence length="2681" mass="288146">MRFRRLLFLLFLLVLSLPGFPPLLEWGLNRGAAMLGWEAHWSRVRGYALTGLTFEDLRVTAPGFTLEADRLSLSYSLLSLLGRALPLEVRLGSGVVSLDWDELVAPQPDAAPLPLTLHLTSLSLDRLEVHLRQGRAYALPPVHLNLWSEGSRYRFTAALPDGKVEGGLRLKGLASLELQASGDLRVFRYWWDGVQQGRFRGEWRFERGAWSGQTRIEDGALQVAGFPVESVTGEVHYAEGRFKADLSGTSLDGPVRGVGEVDLQTPRYTFRVEGTPRLEALARLYGVRLPVHGEGPLVLEGEGWETLHLNGAFQGTGRFSGYPIEYTGVLEFAPEFRLVTRLQGAWVDRTYTVDFTWTQGYVARATDSLGSTFVLEGEGVRTRGHGTLVWPRPLDGQAEVRWTGEADRYRVEVSAPGVRLPLGGMVDLTGTLQGRGDTVTGRLGPLRVAGRWSDLELALDPLPLAVGALQGTGRFTDHLEAELQYTSDYLSLPLNVVQEGSVWYVRAPPYAQATYRDGTLDVTLQDLPVRFGEVFYLSGQARYRNGWSGELSAVSRSVELAGVLEGHGARFSGQMRTPLGRLPLTGQVTMNGLQLQTGELQLEWAGGRARLKGRTAIGALTVNADLEYTAQGFSGSAALDSPWVSAVLKGVEGRLEVTTAGYAELVGTLWPEVRLLGTLRPPDRLYLALTPLDVEVRAGEARVGTGWVRWTEGAPRFQLDLPFTVWGRPARLEAEGGLTEGRVVVEGEGLHLEGAGPWEALPLAGRVELPRLGGVTVEGRANLPALEYALTVRPEAFAGEVRLEGQGLALRYAGTLHSNGALTLSGTETSARLEAKGFDLTPIGLPLTLEGTLRQNGVLEADLRAISPYGTLQAKGSGAARLTLESPWGQGEGYWTGSTLELRAVLEHPWVAGTLELAGPLTALRVTGKGTYRLPLLESAAWQLEADLSSQVWALRGPLELEGEGLTYQGQVRWAYRLAGRAGVLEGRLQGQAARAVLEAQSDLAGLPLTLRAAYADGLRAELTLPQGALRYAGGDLEVVALDLAPLAAALGLDVSGVMRGRLSEEIQGTLKVYGRPVTLRAFMAEGYPVVEVWDAALEAGLAVYFARPWRVEGRGALAGQATLGEAWAGGLRLARGEVQAELTLDGTWRDPRLTLVGQGYGVQASAEMRGVTVHLTAQGRGVQLSAQGAWDTARYQGEVRYTAPLFSGLLQFSGTGLRYEGSGYLVSHAYLKQAGPLRLSGEGTAWRLTWSGPVQITARGAPRLAALEVRGLGTVEVPGAGALRFNGDLTYNGRFSGEAELEGPDTALMLQGLGERLRAEGTLRGAQLQLGVRSDLSLEGYLTYAGGWGGRRLALEAAASGSLNAPRVEGTGRLEGQGAVLVLTFGYDHGFWGRLEGEGVTARLDRGSLTVTADDWDLAPFVGAPLVLEARGEGAWETFVLPLEVRGPGLALKGEARLQPTRLELSGTVRRGAVRFSADAEGVNLTLDLPDPEVRGGVAWQPGVGFSGALQLSLALPGGGVAGTVDLDQGHARLEGYGAWRGTLELGLDGAPTLQANLAGPYGTAEGWLQFGAAYQGRMDLEIAGWGGVRLEGGEAGLTLQGTGGLAPLTAELRKDPLRLDWRYVGDLPRGWGALDATGTWPGAWLEGVYRYADRQVTLHGEGDRLVLKGEGLEGEVRREGLDLRLEGFGLGPLALNGTLQGAWRAVQVALDWQAGGMSGAVRGGYDGALQLELTGDVAGTLRYDTAWRGEVVVPGGRLTVEGRGAPVLEGRVYGVPVRLSASALALGGLRVDWRARTAAGSWRYAGISFTGAGSEIRATYPVGPGRLEGRFSLKDLSLTVTPEGIGSGALRYRNGVAGAVTLELYGFQARMEGEGNGIRLTGQHEVAVGLPWKTASLEGWLGLDGTWRFAYRADGVQLEGEGQRLEGRLRFESPWGNGSLQRDKRWTGALELAEFPIRGLGATATVSLRVEDGRLKGSGRVRGELGEATFTVGGVLDGYALREARLEADAAAIRVEALPGVARILPHVAGRMDGTLAYAQGRWSGRLVSREVRIAGEAVPLTMRFSWGGSEGTAEVQLGESRFTIGLTHGVLSVKGQWVRFPLHLALAAWAGPVEGQAFWTGAVRLELPLADPRRATVVAAGEQVRLVGGGNELVGQAVLRFVDGTLFVERLDIQGTGSWQGHGYWSPRDADLELVLRDTVFTPVLRLIPGMNRYAPSASGTVTVRAKGRTTEVALEGLRFALGPVSGSFAQGRITYDGDRLQAQGEATLAQPYPVRARLSAEGTLQAFEARGAGEATLPGVGRLTNLEARLVYPDLELTVQSSTAALEGRLSPLALRLVGRLPVTYPQGYLREGWVEADLTLRAQDGVYRLGGAVEVQRAVLAFPEERREVVFREGRSALPLVFDRVRIQAEGGVILQETLAQGELGGQVFLAGSAANPFLSGEVRALRGSFFLGEHRFEVTEGTLRFSPSDGLFPEVNLTARTRLAVDGRPITVFLSAEGRFVREDGSRRLVLEPHLRSDPPYDERVLYALLTLGTTRLAEVPIELTQGALSAAVESLVIGQLERELARALGLDVLRVEAPVLTGGDLAETRFTIGKYLSPDLFLGYRVDLQGNQLVSLEYRAEGARFVAEGDVSRSPRLNFSVSYALERDVDLFFQIEGANEVEGSEVSFGFEWRF</sequence>
<dbReference type="HOGENOM" id="CLU_227434_0_0_0"/>
<dbReference type="eggNOG" id="COG2911">
    <property type="taxonomic scope" value="Bacteria"/>
</dbReference>
<gene>
    <name evidence="6" type="ordered locus">Marky_1350</name>
</gene>
<dbReference type="GO" id="GO:0009306">
    <property type="term" value="P:protein secretion"/>
    <property type="evidence" value="ECO:0007669"/>
    <property type="project" value="InterPro"/>
</dbReference>
<dbReference type="KEGG" id="mhd:Marky_1350"/>
<dbReference type="InterPro" id="IPR007452">
    <property type="entry name" value="TamB_C"/>
</dbReference>
<keyword evidence="2" id="KW-0812">Transmembrane</keyword>
<feature type="domain" description="Translocation and assembly module TamB C-terminal" evidence="5">
    <location>
        <begin position="2318"/>
        <end position="2661"/>
    </location>
</feature>
<evidence type="ECO:0000259" key="5">
    <source>
        <dbReference type="Pfam" id="PF04357"/>
    </source>
</evidence>
<accession>F2NLI8</accession>
<organism evidence="6 7">
    <name type="scientific">Marinithermus hydrothermalis (strain DSM 14884 / JCM 11576 / T1)</name>
    <dbReference type="NCBI Taxonomy" id="869210"/>
    <lineage>
        <taxon>Bacteria</taxon>
        <taxon>Thermotogati</taxon>
        <taxon>Deinococcota</taxon>
        <taxon>Deinococci</taxon>
        <taxon>Thermales</taxon>
        <taxon>Thermaceae</taxon>
        <taxon>Marinithermus</taxon>
    </lineage>
</organism>
<comment type="subcellular location">
    <subcellularLocation>
        <location evidence="1">Membrane</location>
        <topology evidence="1">Single-pass membrane protein</topology>
    </subcellularLocation>
</comment>
<dbReference type="STRING" id="869210.Marky_1350"/>
<evidence type="ECO:0000256" key="1">
    <source>
        <dbReference type="ARBA" id="ARBA00004167"/>
    </source>
</evidence>
<reference evidence="6 7" key="1">
    <citation type="journal article" date="2012" name="Stand. Genomic Sci.">
        <title>Complete genome sequence of the aerobic, heterotroph Marinithermus hydrothermalis type strain (T1(T)) from a deep-sea hydrothermal vent chimney.</title>
        <authorList>
            <person name="Copeland A."/>
            <person name="Gu W."/>
            <person name="Yasawong M."/>
            <person name="Lapidus A."/>
            <person name="Lucas S."/>
            <person name="Deshpande S."/>
            <person name="Pagani I."/>
            <person name="Tapia R."/>
            <person name="Cheng J.F."/>
            <person name="Goodwin L.A."/>
            <person name="Pitluck S."/>
            <person name="Liolios K."/>
            <person name="Ivanova N."/>
            <person name="Mavromatis K."/>
            <person name="Mikhailova N."/>
            <person name="Pati A."/>
            <person name="Chen A."/>
            <person name="Palaniappan K."/>
            <person name="Land M."/>
            <person name="Pan C."/>
            <person name="Brambilla E.M."/>
            <person name="Rohde M."/>
            <person name="Tindall B.J."/>
            <person name="Sikorski J."/>
            <person name="Goker M."/>
            <person name="Detter J.C."/>
            <person name="Bristow J."/>
            <person name="Eisen J.A."/>
            <person name="Markowitz V."/>
            <person name="Hugenholtz P."/>
            <person name="Kyrpides N.C."/>
            <person name="Klenk H.P."/>
            <person name="Woyke T."/>
        </authorList>
    </citation>
    <scope>NUCLEOTIDE SEQUENCE [LARGE SCALE GENOMIC DNA]</scope>
    <source>
        <strain evidence="7">DSM 14884 / JCM 11576 / T1</strain>
    </source>
</reference>
<proteinExistence type="predicted"/>
<dbReference type="GO" id="GO:0005886">
    <property type="term" value="C:plasma membrane"/>
    <property type="evidence" value="ECO:0007669"/>
    <property type="project" value="InterPro"/>
</dbReference>
<evidence type="ECO:0000256" key="2">
    <source>
        <dbReference type="ARBA" id="ARBA00022692"/>
    </source>
</evidence>
<protein>
    <recommendedName>
        <fullName evidence="5">Translocation and assembly module TamB C-terminal domain-containing protein</fullName>
    </recommendedName>
</protein>
<evidence type="ECO:0000313" key="7">
    <source>
        <dbReference type="Proteomes" id="UP000007030"/>
    </source>
</evidence>
<evidence type="ECO:0000256" key="3">
    <source>
        <dbReference type="ARBA" id="ARBA00022989"/>
    </source>
</evidence>
<name>F2NLI8_MARHT</name>